<dbReference type="PANTHER" id="PTHR11835:SF34">
    <property type="entry name" value="ISOCITRATE DEHYDROGENASE [NAD] SUBUNIT ALPHA, MITOCHONDRIAL"/>
    <property type="match status" value="1"/>
</dbReference>
<name>A0A3A4P1Q0_ABYX5</name>
<dbReference type="GO" id="GO:0006099">
    <property type="term" value="P:tricarboxylic acid cycle"/>
    <property type="evidence" value="ECO:0007669"/>
    <property type="project" value="TreeGrafter"/>
</dbReference>
<evidence type="ECO:0000256" key="2">
    <source>
        <dbReference type="ARBA" id="ARBA00023002"/>
    </source>
</evidence>
<dbReference type="Proteomes" id="UP000265882">
    <property type="component" value="Unassembled WGS sequence"/>
</dbReference>
<dbReference type="SUPFAM" id="SSF53659">
    <property type="entry name" value="Isocitrate/Isopropylmalate dehydrogenase-like"/>
    <property type="match status" value="1"/>
</dbReference>
<comment type="caution">
    <text evidence="4">The sequence shown here is derived from an EMBL/GenBank/DDBJ whole genome shotgun (WGS) entry which is preliminary data.</text>
</comment>
<dbReference type="EMBL" id="QZKU01000031">
    <property type="protein sequence ID" value="RJP24745.1"/>
    <property type="molecule type" value="Genomic_DNA"/>
</dbReference>
<dbReference type="PROSITE" id="PS00470">
    <property type="entry name" value="IDH_IMDH"/>
    <property type="match status" value="1"/>
</dbReference>
<evidence type="ECO:0000313" key="4">
    <source>
        <dbReference type="EMBL" id="RJP24745.1"/>
    </source>
</evidence>
<dbReference type="AlphaFoldDB" id="A0A3A4P1Q0"/>
<dbReference type="GO" id="GO:0006102">
    <property type="term" value="P:isocitrate metabolic process"/>
    <property type="evidence" value="ECO:0007669"/>
    <property type="project" value="TreeGrafter"/>
</dbReference>
<dbReference type="SMART" id="SM01329">
    <property type="entry name" value="Iso_dh"/>
    <property type="match status" value="1"/>
</dbReference>
<dbReference type="Gene3D" id="3.40.718.10">
    <property type="entry name" value="Isopropylmalate Dehydrogenase"/>
    <property type="match status" value="1"/>
</dbReference>
<dbReference type="GO" id="GO:0051287">
    <property type="term" value="F:NAD binding"/>
    <property type="evidence" value="ECO:0007669"/>
    <property type="project" value="InterPro"/>
</dbReference>
<evidence type="ECO:0000259" key="3">
    <source>
        <dbReference type="SMART" id="SM01329"/>
    </source>
</evidence>
<feature type="domain" description="Isopropylmalate dehydrogenase-like" evidence="3">
    <location>
        <begin position="4"/>
        <end position="357"/>
    </location>
</feature>
<reference evidence="4 5" key="1">
    <citation type="journal article" date="2017" name="ISME J.">
        <title>Energy and carbon metabolisms in a deep terrestrial subsurface fluid microbial community.</title>
        <authorList>
            <person name="Momper L."/>
            <person name="Jungbluth S.P."/>
            <person name="Lee M.D."/>
            <person name="Amend J.P."/>
        </authorList>
    </citation>
    <scope>NUCLEOTIDE SEQUENCE [LARGE SCALE GENOMIC DNA]</scope>
    <source>
        <strain evidence="4">SURF_5</strain>
    </source>
</reference>
<keyword evidence="2" id="KW-0560">Oxidoreductase</keyword>
<dbReference type="Pfam" id="PF00180">
    <property type="entry name" value="Iso_dh"/>
    <property type="match status" value="1"/>
</dbReference>
<dbReference type="GO" id="GO:0004449">
    <property type="term" value="F:isocitrate dehydrogenase (NAD+) activity"/>
    <property type="evidence" value="ECO:0007669"/>
    <property type="project" value="TreeGrafter"/>
</dbReference>
<comment type="similarity">
    <text evidence="1">Belongs to the isocitrate and isopropylmalate dehydrogenases family.</text>
</comment>
<dbReference type="GO" id="GO:0000287">
    <property type="term" value="F:magnesium ion binding"/>
    <property type="evidence" value="ECO:0007669"/>
    <property type="project" value="InterPro"/>
</dbReference>
<organism evidence="4 5">
    <name type="scientific">Abyssobacteria bacterium (strain SURF_5)</name>
    <dbReference type="NCBI Taxonomy" id="2093360"/>
    <lineage>
        <taxon>Bacteria</taxon>
        <taxon>Pseudomonadati</taxon>
        <taxon>Candidatus Hydrogenedentota</taxon>
        <taxon>Candidatus Abyssobacteria</taxon>
    </lineage>
</organism>
<evidence type="ECO:0000313" key="5">
    <source>
        <dbReference type="Proteomes" id="UP000265882"/>
    </source>
</evidence>
<dbReference type="InterPro" id="IPR024084">
    <property type="entry name" value="IsoPropMal-DH-like_dom"/>
</dbReference>
<proteinExistence type="inferred from homology"/>
<dbReference type="PANTHER" id="PTHR11835">
    <property type="entry name" value="DECARBOXYLATING DEHYDROGENASES-ISOCITRATE, ISOPROPYLMALATE, TARTRATE"/>
    <property type="match status" value="1"/>
</dbReference>
<accession>A0A3A4P1Q0</accession>
<gene>
    <name evidence="4" type="ORF">C4520_03435</name>
</gene>
<sequence>MAHTITLIPGDGVGPEITEVVKQCISELGVAIEWDIQQAGASVAEKEKTVLPDRVIDSVRRNKVALKGPVETPIGKGFRSVNVALRQSLDLYACVRPCKYYEGVASRIMNPQSIDLVIVRENMEDLYAGIEFMESCGENNQLLQFLKERKGVELECDTGISIKPISVRGSTRIVTFAFEYAKKRKRKKVTAIDKANIMKYTDGLFMKVAEEISKKYPDIPYEHKLVDNMCMQLVQYPEKYDVLVLPNLYGDIISDLAAGLIGGLGVAPGGNFGEQVAVFEPTHGTAPDIAGQNKANPAGILLSTVMMLDHIGEKDAANRLEKAIAGVLREGRFVTADLKRAGSKTPPVGTREMGRAVAERIHSGA</sequence>
<protein>
    <submittedName>
        <fullName evidence="4">Isocitrate/isopropylmalate dehydrogenase family protein</fullName>
    </submittedName>
</protein>
<dbReference type="InterPro" id="IPR019818">
    <property type="entry name" value="IsoCit/isopropylmalate_DH_CS"/>
</dbReference>
<evidence type="ECO:0000256" key="1">
    <source>
        <dbReference type="ARBA" id="ARBA00007769"/>
    </source>
</evidence>